<dbReference type="Pfam" id="PF03865">
    <property type="entry name" value="ShlB"/>
    <property type="match status" value="1"/>
</dbReference>
<dbReference type="Gene3D" id="2.40.160.50">
    <property type="entry name" value="membrane protein fhac: a member of the omp85/tpsb transporter family"/>
    <property type="match status" value="1"/>
</dbReference>
<keyword evidence="8" id="KW-0998">Cell outer membrane</keyword>
<dbReference type="InterPro" id="IPR013686">
    <property type="entry name" value="Polypept-transport_assoc_ShlB"/>
</dbReference>
<dbReference type="InterPro" id="IPR051544">
    <property type="entry name" value="TPS_OM_transporter"/>
</dbReference>
<evidence type="ECO:0000256" key="8">
    <source>
        <dbReference type="ARBA" id="ARBA00023237"/>
    </source>
</evidence>
<protein>
    <submittedName>
        <fullName evidence="10">Hemolysin activation/secretion protein</fullName>
    </submittedName>
</protein>
<evidence type="ECO:0000256" key="2">
    <source>
        <dbReference type="ARBA" id="ARBA00009055"/>
    </source>
</evidence>
<comment type="caution">
    <text evidence="10">The sequence shown here is derived from an EMBL/GenBank/DDBJ whole genome shotgun (WGS) entry which is preliminary data.</text>
</comment>
<keyword evidence="7" id="KW-0472">Membrane</keyword>
<dbReference type="RefSeq" id="WP_184199773.1">
    <property type="nucleotide sequence ID" value="NZ_JACIIV010000015.1"/>
</dbReference>
<evidence type="ECO:0000256" key="6">
    <source>
        <dbReference type="ARBA" id="ARBA00022927"/>
    </source>
</evidence>
<feature type="domain" description="POTRA" evidence="9">
    <location>
        <begin position="59"/>
        <end position="134"/>
    </location>
</feature>
<keyword evidence="11" id="KW-1185">Reference proteome</keyword>
<name>A0A841LE47_9SPHN</name>
<evidence type="ECO:0000256" key="3">
    <source>
        <dbReference type="ARBA" id="ARBA00022448"/>
    </source>
</evidence>
<sequence>MIGLILSTGAEAALAQQLPSAGGQLRQLPPPAQMTPVNPELRIERPAPAVVAADAGPAFSVSAIAITGMTVFSESELRSVTGFVPGASLSLGDLNAMAARITSFYAARGYFVAQAYLPAQAVADGTVTIAVIEGRYGAVTTNNTTRVANGVVASRLAGLDSGDIVANRALERRLLLLSDVPGTLVKSTLSPGAETGTADLRVDVTPGRSITGSIDVDNGGNRYTGYYRAGGSLNFNNPLGLGDVLSVRGLVSDGGLTYVRGAYQLPVGALTLGVAYARLDYSLGKEFEALDAHGSADIFSVFASYPLLRTYDYNVYLLAAADFKFFHDEVDTTNSVIDRRSQVGSLGLSGDGRDASGSSFWSIGWSMGNLDIRTPAVRAIDAVTARSNGGFHKLNLAAGRNQSLTENLSLYLFARGQLASKNLDISEKMQLGGAYGVRAYPEGEGFGDQGYIVTAEARLRLAGVSDAVPGDVSLVAFVDHGGVTFNRNRFSPADNSTSLSGAGGGIAWADNGNFQVRASYAHRLGNQRVTSGPDASGQFWFQASKFF</sequence>
<dbReference type="GO" id="GO:0008320">
    <property type="term" value="F:protein transmembrane transporter activity"/>
    <property type="evidence" value="ECO:0007669"/>
    <property type="project" value="TreeGrafter"/>
</dbReference>
<dbReference type="PANTHER" id="PTHR34597:SF1">
    <property type="entry name" value="HEME_HEMOPEXIN TRANSPORTER PROTEIN HUXB"/>
    <property type="match status" value="1"/>
</dbReference>
<evidence type="ECO:0000259" key="9">
    <source>
        <dbReference type="PROSITE" id="PS51779"/>
    </source>
</evidence>
<comment type="similarity">
    <text evidence="2">Belongs to the TPS (TC 1.B.20) family.</text>
</comment>
<comment type="subcellular location">
    <subcellularLocation>
        <location evidence="1">Cell outer membrane</location>
    </subcellularLocation>
</comment>
<keyword evidence="6" id="KW-0653">Protein transport</keyword>
<gene>
    <name evidence="10" type="ORF">FHS79_002270</name>
</gene>
<dbReference type="GO" id="GO:0009279">
    <property type="term" value="C:cell outer membrane"/>
    <property type="evidence" value="ECO:0007669"/>
    <property type="project" value="UniProtKB-SubCell"/>
</dbReference>
<evidence type="ECO:0000256" key="1">
    <source>
        <dbReference type="ARBA" id="ARBA00004442"/>
    </source>
</evidence>
<dbReference type="InterPro" id="IPR034746">
    <property type="entry name" value="POTRA"/>
</dbReference>
<accession>A0A841LE47</accession>
<evidence type="ECO:0000313" key="11">
    <source>
        <dbReference type="Proteomes" id="UP000538147"/>
    </source>
</evidence>
<keyword evidence="3" id="KW-0813">Transport</keyword>
<dbReference type="GO" id="GO:0046819">
    <property type="term" value="P:protein secretion by the type V secretion system"/>
    <property type="evidence" value="ECO:0007669"/>
    <property type="project" value="TreeGrafter"/>
</dbReference>
<dbReference type="Gene3D" id="3.10.20.310">
    <property type="entry name" value="membrane protein fhac"/>
    <property type="match status" value="1"/>
</dbReference>
<keyword evidence="5" id="KW-0812">Transmembrane</keyword>
<dbReference type="EMBL" id="JACIIV010000015">
    <property type="protein sequence ID" value="MBB6228085.1"/>
    <property type="molecule type" value="Genomic_DNA"/>
</dbReference>
<dbReference type="AlphaFoldDB" id="A0A841LE47"/>
<evidence type="ECO:0000256" key="5">
    <source>
        <dbReference type="ARBA" id="ARBA00022692"/>
    </source>
</evidence>
<evidence type="ECO:0000256" key="4">
    <source>
        <dbReference type="ARBA" id="ARBA00022452"/>
    </source>
</evidence>
<dbReference type="PANTHER" id="PTHR34597">
    <property type="entry name" value="SLR1661 PROTEIN"/>
    <property type="match status" value="1"/>
</dbReference>
<dbReference type="Proteomes" id="UP000538147">
    <property type="component" value="Unassembled WGS sequence"/>
</dbReference>
<dbReference type="Pfam" id="PF08479">
    <property type="entry name" value="POTRA_2"/>
    <property type="match status" value="1"/>
</dbReference>
<dbReference type="GO" id="GO:0098046">
    <property type="term" value="C:type V protein secretion system complex"/>
    <property type="evidence" value="ECO:0007669"/>
    <property type="project" value="TreeGrafter"/>
</dbReference>
<reference evidence="10 11" key="1">
    <citation type="submission" date="2020-08" db="EMBL/GenBank/DDBJ databases">
        <title>Genomic Encyclopedia of Type Strains, Phase IV (KMG-IV): sequencing the most valuable type-strain genomes for metagenomic binning, comparative biology and taxonomic classification.</title>
        <authorList>
            <person name="Goeker M."/>
        </authorList>
    </citation>
    <scope>NUCLEOTIDE SEQUENCE [LARGE SCALE GENOMIC DNA]</scope>
    <source>
        <strain evidence="10 11">DSM 102189</strain>
    </source>
</reference>
<dbReference type="PROSITE" id="PS51779">
    <property type="entry name" value="POTRA"/>
    <property type="match status" value="1"/>
</dbReference>
<organism evidence="10 11">
    <name type="scientific">Polymorphobacter multimanifer</name>
    <dbReference type="NCBI Taxonomy" id="1070431"/>
    <lineage>
        <taxon>Bacteria</taxon>
        <taxon>Pseudomonadati</taxon>
        <taxon>Pseudomonadota</taxon>
        <taxon>Alphaproteobacteria</taxon>
        <taxon>Sphingomonadales</taxon>
        <taxon>Sphingosinicellaceae</taxon>
        <taxon>Polymorphobacter</taxon>
    </lineage>
</organism>
<evidence type="ECO:0000313" key="10">
    <source>
        <dbReference type="EMBL" id="MBB6228085.1"/>
    </source>
</evidence>
<dbReference type="InterPro" id="IPR005565">
    <property type="entry name" value="Hemolysn_activator_HlyB_C"/>
</dbReference>
<proteinExistence type="inferred from homology"/>
<keyword evidence="4" id="KW-1134">Transmembrane beta strand</keyword>
<evidence type="ECO:0000256" key="7">
    <source>
        <dbReference type="ARBA" id="ARBA00023136"/>
    </source>
</evidence>